<feature type="signal peptide" evidence="2">
    <location>
        <begin position="1"/>
        <end position="27"/>
    </location>
</feature>
<keyword evidence="2" id="KW-0732">Signal</keyword>
<dbReference type="PANTHER" id="PTHR10536">
    <property type="entry name" value="DNA PRIMASE SMALL SUBUNIT"/>
    <property type="match status" value="1"/>
</dbReference>
<dbReference type="EMBL" id="CACVBM020001468">
    <property type="protein sequence ID" value="CAA7051181.1"/>
    <property type="molecule type" value="Genomic_DNA"/>
</dbReference>
<dbReference type="OrthoDB" id="1731956at2759"/>
<proteinExistence type="inferred from homology"/>
<reference evidence="3" key="1">
    <citation type="submission" date="2020-01" db="EMBL/GenBank/DDBJ databases">
        <authorList>
            <person name="Mishra B."/>
        </authorList>
    </citation>
    <scope>NUCLEOTIDE SEQUENCE [LARGE SCALE GENOMIC DNA]</scope>
</reference>
<feature type="chain" id="PRO_5025428099" evidence="2">
    <location>
        <begin position="28"/>
        <end position="264"/>
    </location>
</feature>
<evidence type="ECO:0000256" key="1">
    <source>
        <dbReference type="ARBA" id="ARBA00009762"/>
    </source>
</evidence>
<dbReference type="AlphaFoldDB" id="A0A6D2KFX4"/>
<protein>
    <submittedName>
        <fullName evidence="3">Uncharacterized protein</fullName>
    </submittedName>
</protein>
<gene>
    <name evidence="3" type="ORF">MERR_LOCUS38416</name>
</gene>
<evidence type="ECO:0000313" key="3">
    <source>
        <dbReference type="EMBL" id="CAA7051181.1"/>
    </source>
</evidence>
<dbReference type="Proteomes" id="UP000467841">
    <property type="component" value="Unassembled WGS sequence"/>
</dbReference>
<evidence type="ECO:0000256" key="2">
    <source>
        <dbReference type="SAM" id="SignalP"/>
    </source>
</evidence>
<organism evidence="3 4">
    <name type="scientific">Microthlaspi erraticum</name>
    <dbReference type="NCBI Taxonomy" id="1685480"/>
    <lineage>
        <taxon>Eukaryota</taxon>
        <taxon>Viridiplantae</taxon>
        <taxon>Streptophyta</taxon>
        <taxon>Embryophyta</taxon>
        <taxon>Tracheophyta</taxon>
        <taxon>Spermatophyta</taxon>
        <taxon>Magnoliopsida</taxon>
        <taxon>eudicotyledons</taxon>
        <taxon>Gunneridae</taxon>
        <taxon>Pentapetalae</taxon>
        <taxon>rosids</taxon>
        <taxon>malvids</taxon>
        <taxon>Brassicales</taxon>
        <taxon>Brassicaceae</taxon>
        <taxon>Coluteocarpeae</taxon>
        <taxon>Microthlaspi</taxon>
    </lineage>
</organism>
<keyword evidence="4" id="KW-1185">Reference proteome</keyword>
<accession>A0A6D2KFX4</accession>
<comment type="similarity">
    <text evidence="1">Belongs to the eukaryotic-type primase small subunit family.</text>
</comment>
<dbReference type="SUPFAM" id="SSF56747">
    <property type="entry name" value="Prim-pol domain"/>
    <property type="match status" value="1"/>
</dbReference>
<sequence length="264" mass="30345">MGHSLHPFLARSAMWIFSRIWISLSLCEVQISVWACTDIQSDLKEKWENSARSSLSEEATILTRWEQLKKSLLFKKQNAPDCGCRVCVPIDPKKCDEFDPLAVPTLSQLIEEINSGGLKMDVDDYAEPESERSLLVKSVSFFRSSFLEPLLKSCKEDIESSYKTKIDKTKDSFSCMASSPRETWAADLEKIKRKYREFCDREAAQANRRALLALLFGKPKEDGYGPAGLVTRTPKERRCPVEKMLHDGVRRRRRNQNQRLMSKD</sequence>
<name>A0A6D2KFX4_9BRAS</name>
<evidence type="ECO:0000313" key="4">
    <source>
        <dbReference type="Proteomes" id="UP000467841"/>
    </source>
</evidence>
<dbReference type="Gene3D" id="3.90.920.10">
    <property type="entry name" value="DNA primase, PRIM domain"/>
    <property type="match status" value="1"/>
</dbReference>
<comment type="caution">
    <text evidence="3">The sequence shown here is derived from an EMBL/GenBank/DDBJ whole genome shotgun (WGS) entry which is preliminary data.</text>
</comment>